<protein>
    <submittedName>
        <fullName evidence="1">Uncharacterized protein</fullName>
    </submittedName>
</protein>
<keyword evidence="2" id="KW-1185">Reference proteome</keyword>
<dbReference type="Proteomes" id="UP001311915">
    <property type="component" value="Unassembled WGS sequence"/>
</dbReference>
<evidence type="ECO:0000313" key="1">
    <source>
        <dbReference type="EMBL" id="KAK4726919.1"/>
    </source>
</evidence>
<gene>
    <name evidence="1" type="ORF">R3W88_031836</name>
</gene>
<organism evidence="1 2">
    <name type="scientific">Solanum pinnatisectum</name>
    <name type="common">tansyleaf nightshade</name>
    <dbReference type="NCBI Taxonomy" id="50273"/>
    <lineage>
        <taxon>Eukaryota</taxon>
        <taxon>Viridiplantae</taxon>
        <taxon>Streptophyta</taxon>
        <taxon>Embryophyta</taxon>
        <taxon>Tracheophyta</taxon>
        <taxon>Spermatophyta</taxon>
        <taxon>Magnoliopsida</taxon>
        <taxon>eudicotyledons</taxon>
        <taxon>Gunneridae</taxon>
        <taxon>Pentapetalae</taxon>
        <taxon>asterids</taxon>
        <taxon>lamiids</taxon>
        <taxon>Solanales</taxon>
        <taxon>Solanaceae</taxon>
        <taxon>Solanoideae</taxon>
        <taxon>Solaneae</taxon>
        <taxon>Solanum</taxon>
    </lineage>
</organism>
<evidence type="ECO:0000313" key="2">
    <source>
        <dbReference type="Proteomes" id="UP001311915"/>
    </source>
</evidence>
<dbReference type="EMBL" id="JAWPEI010000005">
    <property type="protein sequence ID" value="KAK4726919.1"/>
    <property type="molecule type" value="Genomic_DNA"/>
</dbReference>
<sequence length="62" mass="6766">MGGIIDELLEDMKGLSLAKEEGKGNNVVINEEEKGDPRGRNEVKISINIWTSTPSRPRQASG</sequence>
<reference evidence="1 2" key="1">
    <citation type="submission" date="2023-10" db="EMBL/GenBank/DDBJ databases">
        <title>Genome-Wide Identification Analysis in wild type Solanum Pinnatisectum Reveals Some Genes Defensing Phytophthora Infestans.</title>
        <authorList>
            <person name="Sun C."/>
        </authorList>
    </citation>
    <scope>NUCLEOTIDE SEQUENCE [LARGE SCALE GENOMIC DNA]</scope>
    <source>
        <strain evidence="1">LQN</strain>
        <tissue evidence="1">Leaf</tissue>
    </source>
</reference>
<comment type="caution">
    <text evidence="1">The sequence shown here is derived from an EMBL/GenBank/DDBJ whole genome shotgun (WGS) entry which is preliminary data.</text>
</comment>
<name>A0AAV9LQY3_9SOLN</name>
<accession>A0AAV9LQY3</accession>
<proteinExistence type="predicted"/>
<dbReference type="AlphaFoldDB" id="A0AAV9LQY3"/>